<reference evidence="1 2" key="1">
    <citation type="journal article" date="2015" name="Antonie Van Leeuwenhoek">
        <title>Lampropedia puyangensis sp. nov., isolated from symptomatic bark of Populus ? euramericana canker and emended description of Lampropedia hyalina (Ehrenberg 1832) Lee et al. 2004.</title>
        <authorList>
            <person name="Li Y."/>
            <person name="Wang T."/>
            <person name="Piao C.G."/>
            <person name="Wang L.F."/>
            <person name="Tian G.Z."/>
            <person name="Zhu T.H."/>
            <person name="Guo M.W."/>
        </authorList>
    </citation>
    <scope>NUCLEOTIDE SEQUENCE [LARGE SCALE GENOMIC DNA]</scope>
    <source>
        <strain evidence="1 2">2-bin</strain>
    </source>
</reference>
<evidence type="ECO:0000313" key="1">
    <source>
        <dbReference type="EMBL" id="THT98414.1"/>
    </source>
</evidence>
<dbReference type="RefSeq" id="WP_136574486.1">
    <property type="nucleotide sequence ID" value="NZ_STFG01000021.1"/>
</dbReference>
<name>A0A4S8EX21_9BURK</name>
<sequence>MKKNLNKHYSAKLSPLQIGLNLVVGFLRLMDNSKENKARHDHFSTGIQEQIDIENEVISAKVNKICTPYWDGRESK</sequence>
<evidence type="ECO:0000313" key="2">
    <source>
        <dbReference type="Proteomes" id="UP000308917"/>
    </source>
</evidence>
<dbReference type="AlphaFoldDB" id="A0A4S8EX21"/>
<dbReference type="Proteomes" id="UP000308917">
    <property type="component" value="Unassembled WGS sequence"/>
</dbReference>
<keyword evidence="2" id="KW-1185">Reference proteome</keyword>
<comment type="caution">
    <text evidence="1">The sequence shown here is derived from an EMBL/GenBank/DDBJ whole genome shotgun (WGS) entry which is preliminary data.</text>
</comment>
<accession>A0A4S8EX21</accession>
<protein>
    <submittedName>
        <fullName evidence="1">Uncharacterized protein</fullName>
    </submittedName>
</protein>
<organism evidence="1 2">
    <name type="scientific">Lampropedia puyangensis</name>
    <dbReference type="NCBI Taxonomy" id="1330072"/>
    <lineage>
        <taxon>Bacteria</taxon>
        <taxon>Pseudomonadati</taxon>
        <taxon>Pseudomonadota</taxon>
        <taxon>Betaproteobacteria</taxon>
        <taxon>Burkholderiales</taxon>
        <taxon>Comamonadaceae</taxon>
        <taxon>Lampropedia</taxon>
    </lineage>
</organism>
<proteinExistence type="predicted"/>
<gene>
    <name evidence="1" type="ORF">E9531_14475</name>
</gene>
<dbReference type="EMBL" id="STFG01000021">
    <property type="protein sequence ID" value="THT98414.1"/>
    <property type="molecule type" value="Genomic_DNA"/>
</dbReference>